<evidence type="ECO:0000313" key="2">
    <source>
        <dbReference type="EMBL" id="KFH62889.1"/>
    </source>
</evidence>
<dbReference type="Gene3D" id="3.80.10.10">
    <property type="entry name" value="Ribonuclease Inhibitor"/>
    <property type="match status" value="1"/>
</dbReference>
<evidence type="ECO:0000256" key="1">
    <source>
        <dbReference type="SAM" id="MobiDB-lite"/>
    </source>
</evidence>
<evidence type="ECO:0000313" key="3">
    <source>
        <dbReference type="Proteomes" id="UP000243308"/>
    </source>
</evidence>
<protein>
    <recommendedName>
        <fullName evidence="4">F-box domain-containing protein</fullName>
    </recommendedName>
</protein>
<dbReference type="SUPFAM" id="SSF52047">
    <property type="entry name" value="RNI-like"/>
    <property type="match status" value="1"/>
</dbReference>
<sequence>MNAVPSSRSHSPPAPAPSDQFPSSTSSSARGLLVKSTLQCSDEIYSDPNSLEELCFASRLVWSGFKGWEALSEALLLAKPHTTGDDPSLPRNPLQSLGLVGYSRGYPLTTFPALDAFTDVTSLSLKDCNTEFSAISSIFQVCPQLTHLSFNGNGLNSCSAGIDMDAANKVNPALNGPFPVPQLKALSITHPSLTVCQLLHLLETQSSLEVLELKDLSMRTFPPQDKTNHLANLQWLKDGILAYLRRYSASIQNLYVPVIDLDVYGIDTIRAWTEDIFGAELAQACPTVSTWRIMAPPWQVMGGSPGHFPVLRGLTHDLNVVTILDLQCEGTTLWRQHSSNLDNFLCHAHFLLHLRLPIMHGRPESMDVFHDRDIHMNCTKLETYLAQDASFTQTTRPRRRPVWACRSLKTLSIGFSGIEVIIPSARVPGRVDEYIPRSDRYRASHQARLFFGYLTRVCPDLEELVMVMNLTNLFLETGFCLLARLTKLRRLEIKLDWCSWPMAERIEIDWIKAENVAQEAGVGAQWKTRHWNHNNQSWEILHEWEAKIVAGRDNKCADDSQMEEVEEGDRWNYVGLFADVKIESLELQRSGRAGRHCWPMMESFRILDKENNPAEAEVIIKELRPEINCQSFKVDDPWGWEAFCL</sequence>
<dbReference type="InterPro" id="IPR032675">
    <property type="entry name" value="LRR_dom_sf"/>
</dbReference>
<dbReference type="AlphaFoldDB" id="A0A086TLR2"/>
<accession>A0A086TLR2</accession>
<dbReference type="EMBL" id="KN042430">
    <property type="protein sequence ID" value="KFH62889.1"/>
    <property type="molecule type" value="Genomic_DNA"/>
</dbReference>
<feature type="compositionally biased region" description="Low complexity" evidence="1">
    <location>
        <begin position="1"/>
        <end position="11"/>
    </location>
</feature>
<dbReference type="OrthoDB" id="2432408at2759"/>
<organism evidence="2 3">
    <name type="scientific">Podila verticillata NRRL 6337</name>
    <dbReference type="NCBI Taxonomy" id="1069443"/>
    <lineage>
        <taxon>Eukaryota</taxon>
        <taxon>Fungi</taxon>
        <taxon>Fungi incertae sedis</taxon>
        <taxon>Mucoromycota</taxon>
        <taxon>Mortierellomycotina</taxon>
        <taxon>Mortierellomycetes</taxon>
        <taxon>Mortierellales</taxon>
        <taxon>Mortierellaceae</taxon>
        <taxon>Podila</taxon>
    </lineage>
</organism>
<feature type="region of interest" description="Disordered" evidence="1">
    <location>
        <begin position="1"/>
        <end position="27"/>
    </location>
</feature>
<proteinExistence type="predicted"/>
<gene>
    <name evidence="2" type="ORF">MVEG_11413</name>
</gene>
<evidence type="ECO:0008006" key="4">
    <source>
        <dbReference type="Google" id="ProtNLM"/>
    </source>
</evidence>
<dbReference type="Proteomes" id="UP000243308">
    <property type="component" value="Unassembled WGS sequence"/>
</dbReference>
<keyword evidence="3" id="KW-1185">Reference proteome</keyword>
<reference evidence="2 3" key="1">
    <citation type="submission" date="2011-02" db="EMBL/GenBank/DDBJ databases">
        <title>The Genome Sequence of Mortierella verticillata NRRL 6337.</title>
        <authorList>
            <consortium name="The Broad Institute Genome Sequencing Platform"/>
            <person name="Russ C."/>
            <person name="Cuomo C."/>
            <person name="Burger G."/>
            <person name="Gray M.W."/>
            <person name="Holland P.W.H."/>
            <person name="King N."/>
            <person name="Lang F.B.F."/>
            <person name="Roger A.J."/>
            <person name="Ruiz-Trillo I."/>
            <person name="Young S.K."/>
            <person name="Zeng Q."/>
            <person name="Gargeya S."/>
            <person name="Alvarado L."/>
            <person name="Berlin A."/>
            <person name="Chapman S.B."/>
            <person name="Chen Z."/>
            <person name="Freedman E."/>
            <person name="Gellesch M."/>
            <person name="Goldberg J."/>
            <person name="Griggs A."/>
            <person name="Gujja S."/>
            <person name="Heilman E."/>
            <person name="Heiman D."/>
            <person name="Howarth C."/>
            <person name="Mehta T."/>
            <person name="Neiman D."/>
            <person name="Pearson M."/>
            <person name="Roberts A."/>
            <person name="Saif S."/>
            <person name="Shea T."/>
            <person name="Shenoy N."/>
            <person name="Sisk P."/>
            <person name="Stolte C."/>
            <person name="Sykes S."/>
            <person name="White J."/>
            <person name="Yandava C."/>
            <person name="Haas B."/>
            <person name="Nusbaum C."/>
            <person name="Birren B."/>
        </authorList>
    </citation>
    <scope>NUCLEOTIDE SEQUENCE [LARGE SCALE GENOMIC DNA]</scope>
    <source>
        <strain evidence="2 3">NRRL 6337</strain>
    </source>
</reference>
<name>A0A086TLR2_9FUNG</name>